<comment type="catalytic activity">
    <reaction evidence="1">
        <text>Thiol-dependent hydrolysis of ester, thioester, amide, peptide and isopeptide bonds formed by the C-terminal Gly of ubiquitin (a 76-residue protein attached to proteins as an intracellular targeting signal).</text>
        <dbReference type="EC" id="3.4.19.12"/>
    </reaction>
</comment>
<evidence type="ECO:0000256" key="6">
    <source>
        <dbReference type="ARBA" id="ARBA00022807"/>
    </source>
</evidence>
<evidence type="ECO:0000256" key="4">
    <source>
        <dbReference type="ARBA" id="ARBA00022786"/>
    </source>
</evidence>
<dbReference type="GO" id="GO:0004843">
    <property type="term" value="F:cysteine-type deubiquitinase activity"/>
    <property type="evidence" value="ECO:0007669"/>
    <property type="project" value="UniProtKB-EC"/>
</dbReference>
<evidence type="ECO:0000256" key="1">
    <source>
        <dbReference type="ARBA" id="ARBA00000707"/>
    </source>
</evidence>
<evidence type="ECO:0000256" key="2">
    <source>
        <dbReference type="ARBA" id="ARBA00012759"/>
    </source>
</evidence>
<name>A0AA43QP33_9LECA</name>
<dbReference type="InterPro" id="IPR027417">
    <property type="entry name" value="P-loop_NTPase"/>
</dbReference>
<feature type="domain" description="DUF6606" evidence="10">
    <location>
        <begin position="8"/>
        <end position="274"/>
    </location>
</feature>
<evidence type="ECO:0000313" key="12">
    <source>
        <dbReference type="Proteomes" id="UP001161017"/>
    </source>
</evidence>
<evidence type="ECO:0000256" key="5">
    <source>
        <dbReference type="ARBA" id="ARBA00022801"/>
    </source>
</evidence>
<dbReference type="PANTHER" id="PTHR13367">
    <property type="entry name" value="UBIQUITIN THIOESTERASE"/>
    <property type="match status" value="1"/>
</dbReference>
<dbReference type="InterPro" id="IPR022105">
    <property type="entry name" value="DUF3645"/>
</dbReference>
<sequence>MDQALEYLYSHVLLPRRVPGRSDDDFTQGDSALIDLALRSACACRDLSPPGQKDEWDNVCSTLDRFNDLHATDGTLSSASMQDALQALPRGHAIILYFKTQNSALLFRHEGTYFHVESFEASPPAAQVLAAEGALKWDFPSRALRVPESVFSESSFLSSLTQFLEQASTESLKEFAATTLKARSFTYENRDTCDPALIGQLLMAILEAYGSKTKFEFTAKRVYDEVCFSEGAGRPWRRSALWLVLRIGLHRQLSFLFGGVAGTYQYKLFACMAFVILCKAITSASAPLERLSYAQRRLGRRAAKLQLWGKKSGILDEGSLHLLNRCEQEYSKTLRALSEQLNNAWTLTQRRTTKIIKPIPRRADFESTHLRLAHSRATLFGIMDEVSFLRPVKPTRLPHRLRRTLQHSTWSTRKFDNVKSLADFLDLAAVEDDLQSRIRHRGVAPPEQECRELLDQMKGYLDTARNAYRADPEKSSMMLLLLLEMWQAIDGYAIDTFPLLAKYDHGFPPDMFYVLQIARLCDMKRLRKVEDYLEIRTSRADKSLPSIFNEIKENSFQLRYFHQCKAMKCELIRINELNATMKAEKHEEWERKCRDYTDTKEEILRTPCKYTEEDDEHDQKTCRKCYLKRVLRRMAIETHEDLLPAEEIQAKALVFELNLPGLFAIWRDATWLMLCLGRSEASPDQGIMVRLGEVPNVNVLMKTYEPTYTVGLASPKKPFRMTHYAKTKLPVAFEKVCHPHGPHYSLLDSQRRHWTAQRDKKLSLAGFCGSSLPRDSSYTSLKKYLHPVFEGEHVTPNSVIANQTRCPKTLSDAEYAAFQAVRMGHHIQWIQLLRELASSNLNFGAVEVCALVMKVTLQAGPPLGRSVLRARHWVAEDAHFLDALLGQIRRRLEAINANWRESQSLACLLVIIERIWHLCPSTASRRKVEKLILEVRTVTQTWIEQLRHEINDTTDAETGSKRSHDAFYAALICRRTFILETATPDVVMDPDALACFLECAFTVKDNFPLRDAENLFELGDTFRILYVSDVRLARSLEQTLRNSINCHQPSVSRAVNAVLSVGNQSTVLTFTSWKFQPKPGDDWVTARSSAEHGLLAQEVCFDILSGSLLVDGEPAGRLPESYRSQNFFQRFFKNRVFRTLRSGLPNTIYRLATPYKQHEIYFGIRNDCPFLRVRTVDRKILEYVPQEIFFPAKGTEHPDLPWPLLETHVHWLDISSRALIIRPEDDMWHSKPSDWVVNLRTLQAWRRKSLLVDPSSKIFSTIVSTLEPFEDSRGVVIHQPLAGNLRLQLTKLELSFKVDSEGLLECQQLNSIVDPNQDAGTFYGLKSSLVLRGTANPQDRSILVAIGEARLDQQWGHPHIVIVHGGYYARYHINTVLGRLECPCEPRLMYFKAYCHALTSSAMPDPLTRKTGTEEAVQCLRAGNAQPWKPLEVGTYKILPWIADLTPGRFYYPQDVKVLQTVAWKRGPLTDFQDDDLRPLIIELTEQCEVLEAFEPKDTRISSTETVADAHLMQRTRLRYKRFRPVRDGEDSTSASDRAYIARDCADRPGSRNAFEATSLVIRWRQSNCATENLASLLMKPAIVQGFAEAFDTTLLSDLIRTDIASSWGPIFTLCRNTIRDEKHILSFLFAFLAFTHNAEMSIIRILIMVAISQDIKWEPLPDVSTVHHFHQDEKPTTDSLLSLSDQFRCPYMSDEDIQNGLTGIKKRRKLEADQVNHEEQSEKSCNAFVLHLAQQWPAKELTLDGLGELPLFESESALALVAEEWSRLHNNMLFGQHLERVRIALGRCDASIEPIAYAATENARTYSTVPEIQLVLPSMSALVDRDPGPSGLIISDDVLMCTSISDNGITKGLQRSKCTDLQSNGRLDHPDEGSVPVVSRIEKDLHTVIGELTSNMDATRLAYGSDLQRSLNAYDEKSSDQGGPAHPVTIELDALKLSDRIALFEDSAAHLFNAICGVLAETHDEFKDGRLLPSLSNTDLLRHLRLYDHHRPHKHPVWDALISYGKIVRSLQHLIRISTAMSRNDNLRLEDEIQNGLHDTQTSKQNMAWLLLEIDFNFRIRKDQYMVAQAMISPAEGSNFVLQMNMGQGKSSVVIPMIILCLADSEHLVRVVVPRALLQQTAQLLQGRLGGLLGRKVKHVPFSRKSPTAIAHIETYHRIHTDVCQSGGVMLTLPEHILSFKLSGLQELSNGRYAEARYMMEMQAWLDTICKDVLDECDHMLAVKTQLIYPSGAQNTVDGHPRRWTVVQELLKMSISIMTQLKNDFPKDVQIIERQPGSFPTIYLLDDAVRSSFMDQLTDSILKGGGNIFPIAKFSIEELECIRTYFCENRVSKDIVSKTFSTSRRTDSRNEVLILRGLLLHRILLLGLSKRWNVQYGIHPQRDPVAVPFRSKGIPSDQAEFGHPDVSIVLTCLSFYYSGLDPPQFQQALADLLRSDEPLSEYESWCCQVPDFPPSLQTWNAINVEDKTQMTQLFGLLRLQMPVINYYLNHFVFPRHARTFTRKIVSSAWDLILPGGSNHQLKRESSIDSDVSRSLTVGFSGTNDNKVLLPLNVRQNDLPSLAHTNAEVLIHLLQPRNRRYLLAADRDGKRISETKFLAKLDKHKIRMLLDAGAQILEHDNVSLVKAWLKVDTEAEAGVYFNPDGVAMVWFRHGKHQPLSASPFLDNLDRCVVYLDEAHTRGVDLKMPANAKAALTLGIMQTKDHTVQAKDNSDAATDSGQRKTYLQTLEQRERYSLKDLYLPSQNTQLPRQPTYSYPRLAAYQHTLDNMKHNLKDSSDAIQVLTHQEVETEREVEVEVETVREIKKPQHATPRDQRPLDRAVQNFANTGELVIGSNVFKQAFMALRRTGLGRRFHVNDEACRTSLYITHDFFRTVTESETEPRDEYSRPVHWILWSPGSEIAVIVSDHEADHIIPLVRNKEPAKTHLICYAAPATRSMLVFDNLKLYSVPPLPHDWPAPEWLVRDLGIFAGRLYFDFVQQYSPVCEIMGLPPPPSPPKAPTTEGDSVGKPVIADNGNNSAREVVKPFSPNALLFMQEWLAVRNRGKDFSQTMMGEICRGRRVMR</sequence>
<dbReference type="Pfam" id="PF20255">
    <property type="entry name" value="DUF6606"/>
    <property type="match status" value="1"/>
</dbReference>
<keyword evidence="5" id="KW-0378">Hydrolase</keyword>
<evidence type="ECO:0000256" key="3">
    <source>
        <dbReference type="ARBA" id="ARBA00022670"/>
    </source>
</evidence>
<evidence type="ECO:0000259" key="8">
    <source>
        <dbReference type="Pfam" id="PF12340"/>
    </source>
</evidence>
<comment type="caution">
    <text evidence="11">The sequence shown here is derived from an EMBL/GenBank/DDBJ whole genome shotgun (WGS) entry which is preliminary data.</text>
</comment>
<evidence type="ECO:0000256" key="7">
    <source>
        <dbReference type="SAM" id="MobiDB-lite"/>
    </source>
</evidence>
<keyword evidence="3" id="KW-0645">Protease</keyword>
<accession>A0AA43QP33</accession>
<dbReference type="Pfam" id="PF12340">
    <property type="entry name" value="DUF3638"/>
    <property type="match status" value="1"/>
</dbReference>
<feature type="domain" description="DUF3638" evidence="8">
    <location>
        <begin position="2040"/>
        <end position="2260"/>
    </location>
</feature>
<keyword evidence="6" id="KW-0788">Thiol protease</keyword>
<organism evidence="11 12">
    <name type="scientific">Ramalina farinacea</name>
    <dbReference type="NCBI Taxonomy" id="258253"/>
    <lineage>
        <taxon>Eukaryota</taxon>
        <taxon>Fungi</taxon>
        <taxon>Dikarya</taxon>
        <taxon>Ascomycota</taxon>
        <taxon>Pezizomycotina</taxon>
        <taxon>Lecanoromycetes</taxon>
        <taxon>OSLEUM clade</taxon>
        <taxon>Lecanoromycetidae</taxon>
        <taxon>Lecanorales</taxon>
        <taxon>Lecanorineae</taxon>
        <taxon>Ramalinaceae</taxon>
        <taxon>Ramalina</taxon>
    </lineage>
</organism>
<dbReference type="InterPro" id="IPR046541">
    <property type="entry name" value="DUF6606"/>
</dbReference>
<evidence type="ECO:0000259" key="9">
    <source>
        <dbReference type="Pfam" id="PF12359"/>
    </source>
</evidence>
<dbReference type="InterPro" id="IPR022099">
    <property type="entry name" value="DUF3638"/>
</dbReference>
<protein>
    <recommendedName>
        <fullName evidence="2">ubiquitinyl hydrolase 1</fullName>
        <ecNumber evidence="2">3.4.19.12</ecNumber>
    </recommendedName>
</protein>
<dbReference type="InterPro" id="IPR051346">
    <property type="entry name" value="OTU_Deubiquitinase"/>
</dbReference>
<dbReference type="EC" id="3.4.19.12" evidence="2"/>
<reference evidence="11" key="1">
    <citation type="journal article" date="2023" name="Genome Biol. Evol.">
        <title>First Whole Genome Sequence and Flow Cytometry Genome Size Data for the Lichen-Forming Fungus Ramalina farinacea (Ascomycota).</title>
        <authorList>
            <person name="Llewellyn T."/>
            <person name="Mian S."/>
            <person name="Hill R."/>
            <person name="Leitch I.J."/>
            <person name="Gaya E."/>
        </authorList>
    </citation>
    <scope>NUCLEOTIDE SEQUENCE</scope>
    <source>
        <strain evidence="11">LIQ254RAFAR</strain>
    </source>
</reference>
<keyword evidence="12" id="KW-1185">Reference proteome</keyword>
<evidence type="ECO:0000313" key="11">
    <source>
        <dbReference type="EMBL" id="MDI1490017.1"/>
    </source>
</evidence>
<dbReference type="PANTHER" id="PTHR13367:SF33">
    <property type="entry name" value="P-LOOP CONTAINING NUCLEOSIDE TRIPHOSPHATE HYDROLASE PROTEIN"/>
    <property type="match status" value="1"/>
</dbReference>
<gene>
    <name evidence="11" type="ORF">OHK93_001216</name>
</gene>
<dbReference type="Proteomes" id="UP001161017">
    <property type="component" value="Unassembled WGS sequence"/>
</dbReference>
<dbReference type="GO" id="GO:0006508">
    <property type="term" value="P:proteolysis"/>
    <property type="evidence" value="ECO:0007669"/>
    <property type="project" value="UniProtKB-KW"/>
</dbReference>
<dbReference type="EMBL" id="JAPUFD010000011">
    <property type="protein sequence ID" value="MDI1490017.1"/>
    <property type="molecule type" value="Genomic_DNA"/>
</dbReference>
<keyword evidence="4" id="KW-0833">Ubl conjugation pathway</keyword>
<feature type="region of interest" description="Disordered" evidence="7">
    <location>
        <begin position="2993"/>
        <end position="3016"/>
    </location>
</feature>
<evidence type="ECO:0000259" key="10">
    <source>
        <dbReference type="Pfam" id="PF20255"/>
    </source>
</evidence>
<proteinExistence type="predicted"/>
<dbReference type="Gene3D" id="3.40.50.300">
    <property type="entry name" value="P-loop containing nucleotide triphosphate hydrolases"/>
    <property type="match status" value="1"/>
</dbReference>
<dbReference type="Pfam" id="PF12359">
    <property type="entry name" value="DUF3645"/>
    <property type="match status" value="1"/>
</dbReference>
<dbReference type="SUPFAM" id="SSF52540">
    <property type="entry name" value="P-loop containing nucleoside triphosphate hydrolases"/>
    <property type="match status" value="1"/>
</dbReference>
<feature type="domain" description="DUF3645" evidence="9">
    <location>
        <begin position="2380"/>
        <end position="2412"/>
    </location>
</feature>